<evidence type="ECO:0000256" key="1">
    <source>
        <dbReference type="ARBA" id="ARBA00011063"/>
    </source>
</evidence>
<organism evidence="6 7">
    <name type="scientific">Ligilactobacillus murinus</name>
    <dbReference type="NCBI Taxonomy" id="1622"/>
    <lineage>
        <taxon>Bacteria</taxon>
        <taxon>Bacillati</taxon>
        <taxon>Bacillota</taxon>
        <taxon>Bacilli</taxon>
        <taxon>Lactobacillales</taxon>
        <taxon>Lactobacillaceae</taxon>
        <taxon>Ligilactobacillus</taxon>
    </lineage>
</organism>
<dbReference type="EC" id="3.1.3.48" evidence="2"/>
<dbReference type="SUPFAM" id="SSF52788">
    <property type="entry name" value="Phosphotyrosine protein phosphatases I"/>
    <property type="match status" value="1"/>
</dbReference>
<dbReference type="SMART" id="SM00226">
    <property type="entry name" value="LMWPc"/>
    <property type="match status" value="1"/>
</dbReference>
<dbReference type="RefSeq" id="WP_004048763.1">
    <property type="nucleotide sequence ID" value="NZ_BDFM01000129.1"/>
</dbReference>
<name>A0A4Q2AMP2_9LACO</name>
<dbReference type="InterPro" id="IPR036196">
    <property type="entry name" value="Ptyr_pPase_sf"/>
</dbReference>
<dbReference type="PRINTS" id="PR00719">
    <property type="entry name" value="LMWPTPASE"/>
</dbReference>
<comment type="catalytic activity">
    <reaction evidence="5">
        <text>O-phospho-L-tyrosyl-[protein] + H2O = L-tyrosyl-[protein] + phosphate</text>
        <dbReference type="Rhea" id="RHEA:10684"/>
        <dbReference type="Rhea" id="RHEA-COMP:10136"/>
        <dbReference type="Rhea" id="RHEA-COMP:20101"/>
        <dbReference type="ChEBI" id="CHEBI:15377"/>
        <dbReference type="ChEBI" id="CHEBI:43474"/>
        <dbReference type="ChEBI" id="CHEBI:46858"/>
        <dbReference type="ChEBI" id="CHEBI:61978"/>
        <dbReference type="EC" id="3.1.3.48"/>
    </reaction>
</comment>
<evidence type="ECO:0000256" key="5">
    <source>
        <dbReference type="ARBA" id="ARBA00051722"/>
    </source>
</evidence>
<gene>
    <name evidence="6" type="ORF">D6C19_07590</name>
</gene>
<evidence type="ECO:0000313" key="7">
    <source>
        <dbReference type="Proteomes" id="UP000289316"/>
    </source>
</evidence>
<comment type="caution">
    <text evidence="6">The sequence shown here is derived from an EMBL/GenBank/DDBJ whole genome shotgun (WGS) entry which is preliminary data.</text>
</comment>
<keyword evidence="3" id="KW-0378">Hydrolase</keyword>
<dbReference type="PANTHER" id="PTHR11717:SF7">
    <property type="entry name" value="LOW MOLECULAR WEIGHT PHOSPHOTYROSINE PROTEIN PHOSPHATASE"/>
    <property type="match status" value="1"/>
</dbReference>
<dbReference type="GO" id="GO:0004725">
    <property type="term" value="F:protein tyrosine phosphatase activity"/>
    <property type="evidence" value="ECO:0007669"/>
    <property type="project" value="UniProtKB-EC"/>
</dbReference>
<evidence type="ECO:0000256" key="4">
    <source>
        <dbReference type="ARBA" id="ARBA00022912"/>
    </source>
</evidence>
<dbReference type="CDD" id="cd16343">
    <property type="entry name" value="LMWPTP"/>
    <property type="match status" value="1"/>
</dbReference>
<dbReference type="InterPro" id="IPR050438">
    <property type="entry name" value="LMW_PTPase"/>
</dbReference>
<dbReference type="InterPro" id="IPR017867">
    <property type="entry name" value="Tyr_phospatase_low_mol_wt"/>
</dbReference>
<dbReference type="Pfam" id="PF01451">
    <property type="entry name" value="LMWPc"/>
    <property type="match status" value="1"/>
</dbReference>
<dbReference type="OrthoDB" id="9784339at2"/>
<dbReference type="EMBL" id="QZFR01000054">
    <property type="protein sequence ID" value="RXV70717.1"/>
    <property type="molecule type" value="Genomic_DNA"/>
</dbReference>
<comment type="similarity">
    <text evidence="1">Belongs to the low molecular weight phosphotyrosine protein phosphatase family.</text>
</comment>
<sequence>MKVIFVCLGNICRSPMAEAMFKELVSSAGLSSQIKVDSAATSTYELGSPPDRRTVKELAKHGLSATNMIARQLNATDFLEADYILVMDENNLRDAKRMAPDKNSAAKVKLVYSLTPGKEDHVVADPWYTGDFAKTYADLSEALPFWLEYLKKRIN</sequence>
<dbReference type="Gene3D" id="3.40.50.2300">
    <property type="match status" value="1"/>
</dbReference>
<protein>
    <recommendedName>
        <fullName evidence="2">protein-tyrosine-phosphatase</fullName>
        <ecNumber evidence="2">3.1.3.48</ecNumber>
    </recommendedName>
</protein>
<keyword evidence="4" id="KW-0904">Protein phosphatase</keyword>
<evidence type="ECO:0000313" key="6">
    <source>
        <dbReference type="EMBL" id="RXV70717.1"/>
    </source>
</evidence>
<dbReference type="Proteomes" id="UP000289316">
    <property type="component" value="Unassembled WGS sequence"/>
</dbReference>
<proteinExistence type="inferred from homology"/>
<dbReference type="PANTHER" id="PTHR11717">
    <property type="entry name" value="LOW MOLECULAR WEIGHT PROTEIN TYROSINE PHOSPHATASE"/>
    <property type="match status" value="1"/>
</dbReference>
<evidence type="ECO:0000256" key="3">
    <source>
        <dbReference type="ARBA" id="ARBA00022801"/>
    </source>
</evidence>
<dbReference type="AlphaFoldDB" id="A0A4Q2AMP2"/>
<dbReference type="InterPro" id="IPR023485">
    <property type="entry name" value="Ptyr_pPase"/>
</dbReference>
<evidence type="ECO:0000256" key="2">
    <source>
        <dbReference type="ARBA" id="ARBA00013064"/>
    </source>
</evidence>
<reference evidence="6 7" key="1">
    <citation type="submission" date="2018-09" db="EMBL/GenBank/DDBJ databases">
        <title>Murine metabolic-syndrome-specific gut microbial biobank.</title>
        <authorList>
            <person name="Liu C."/>
        </authorList>
    </citation>
    <scope>NUCLEOTIDE SEQUENCE [LARGE SCALE GENOMIC DNA]</scope>
    <source>
        <strain evidence="6 7">C-30</strain>
    </source>
</reference>
<accession>A0A4Q2AMP2</accession>